<dbReference type="PANTHER" id="PTHR42928:SF5">
    <property type="entry name" value="BLR1237 PROTEIN"/>
    <property type="match status" value="1"/>
</dbReference>
<dbReference type="Proteomes" id="UP001139311">
    <property type="component" value="Unassembled WGS sequence"/>
</dbReference>
<feature type="chain" id="PRO_5040868819" evidence="2">
    <location>
        <begin position="23"/>
        <end position="331"/>
    </location>
</feature>
<organism evidence="3 4">
    <name type="scientific">Roseicella aerolata</name>
    <dbReference type="NCBI Taxonomy" id="2883479"/>
    <lineage>
        <taxon>Bacteria</taxon>
        <taxon>Pseudomonadati</taxon>
        <taxon>Pseudomonadota</taxon>
        <taxon>Alphaproteobacteria</taxon>
        <taxon>Acetobacterales</taxon>
        <taxon>Roseomonadaceae</taxon>
        <taxon>Roseicella</taxon>
    </lineage>
</organism>
<protein>
    <submittedName>
        <fullName evidence="3">Tripartite tricarboxylate transporter substrate binding protein</fullName>
    </submittedName>
</protein>
<feature type="signal peptide" evidence="2">
    <location>
        <begin position="1"/>
        <end position="22"/>
    </location>
</feature>
<dbReference type="InterPro" id="IPR005064">
    <property type="entry name" value="BUG"/>
</dbReference>
<gene>
    <name evidence="3" type="ORF">LHA35_07785</name>
</gene>
<dbReference type="SUPFAM" id="SSF53850">
    <property type="entry name" value="Periplasmic binding protein-like II"/>
    <property type="match status" value="1"/>
</dbReference>
<accession>A0A9X1IBA7</accession>
<dbReference type="Pfam" id="PF03401">
    <property type="entry name" value="TctC"/>
    <property type="match status" value="1"/>
</dbReference>
<dbReference type="CDD" id="cd07012">
    <property type="entry name" value="PBP2_Bug_TTT"/>
    <property type="match status" value="1"/>
</dbReference>
<evidence type="ECO:0000313" key="3">
    <source>
        <dbReference type="EMBL" id="MCB4821629.1"/>
    </source>
</evidence>
<keyword evidence="4" id="KW-1185">Reference proteome</keyword>
<dbReference type="AlphaFoldDB" id="A0A9X1IBA7"/>
<evidence type="ECO:0000313" key="4">
    <source>
        <dbReference type="Proteomes" id="UP001139311"/>
    </source>
</evidence>
<sequence>MPGRRALLLGTGALLAAPALQAQPIAGGRSIRLIVPFPPGGAVDILGRLLADGLGPALGQTVVVENRSGAGGNIGTDAVAKATPDGSTIGLVGVTNLCAAPFLYRSMAFDPQKDLAPISQVTTGAVLCVVNAETARRRGWTDFPALIAWAKAHPEEVRMGSSGTGTTSHLTIEAVNRATGARIIHVPYRGGAPAINDLLSGVIDMMFDVMPALMPHVEGGKFKALAVSSAQRLDILPEVPGMADFAALGLGDLDIQSWNALMAPAGTPDDVVGRLAAAVRQVAAEPGFIERLRPLGYTVVTSDTPAALAGKIRAETPRWQRLVEISGARLD</sequence>
<dbReference type="PANTHER" id="PTHR42928">
    <property type="entry name" value="TRICARBOXYLATE-BINDING PROTEIN"/>
    <property type="match status" value="1"/>
</dbReference>
<comment type="similarity">
    <text evidence="1">Belongs to the UPF0065 (bug) family.</text>
</comment>
<name>A0A9X1IBA7_9PROT</name>
<reference evidence="3" key="1">
    <citation type="submission" date="2021-10" db="EMBL/GenBank/DDBJ databases">
        <title>Roseicella aerolatum sp. nov., isolated from aerosols of e-waste dismantling site.</title>
        <authorList>
            <person name="Qin T."/>
        </authorList>
    </citation>
    <scope>NUCLEOTIDE SEQUENCE</scope>
    <source>
        <strain evidence="3">GB24</strain>
    </source>
</reference>
<keyword evidence="2" id="KW-0732">Signal</keyword>
<dbReference type="Gene3D" id="3.40.190.150">
    <property type="entry name" value="Bordetella uptake gene, domain 1"/>
    <property type="match status" value="1"/>
</dbReference>
<dbReference type="RefSeq" id="WP_226606634.1">
    <property type="nucleotide sequence ID" value="NZ_JAJAQI010000009.1"/>
</dbReference>
<proteinExistence type="inferred from homology"/>
<evidence type="ECO:0000256" key="1">
    <source>
        <dbReference type="ARBA" id="ARBA00006987"/>
    </source>
</evidence>
<dbReference type="PIRSF" id="PIRSF017082">
    <property type="entry name" value="YflP"/>
    <property type="match status" value="1"/>
</dbReference>
<dbReference type="EMBL" id="JAJAQI010000009">
    <property type="protein sequence ID" value="MCB4821629.1"/>
    <property type="molecule type" value="Genomic_DNA"/>
</dbReference>
<evidence type="ECO:0000256" key="2">
    <source>
        <dbReference type="SAM" id="SignalP"/>
    </source>
</evidence>
<comment type="caution">
    <text evidence="3">The sequence shown here is derived from an EMBL/GenBank/DDBJ whole genome shotgun (WGS) entry which is preliminary data.</text>
</comment>
<dbReference type="Gene3D" id="3.40.190.10">
    <property type="entry name" value="Periplasmic binding protein-like II"/>
    <property type="match status" value="1"/>
</dbReference>
<dbReference type="InterPro" id="IPR042100">
    <property type="entry name" value="Bug_dom1"/>
</dbReference>